<protein>
    <submittedName>
        <fullName evidence="1">Uncharacterized protein</fullName>
    </submittedName>
</protein>
<sequence length="411" mass="45831">MRQASIVRSRLPRTGERRASRFAENMSPRHCRLPKPRERRLCHFRLSGIVCSGEFLRRLTTYSGLKASICSTTGIPGLSPFSPHLSLSPITVAKVEEGKLAKLEKLERLALYATISVPQELVYPSFGQVEENAEQITSFLDLYHLHSFDDANFSNKRSAAQREVLNGGALLSANGGDGTSWRVSRGIYSGKRRSRSVEGLYSLDDASEIASPRRSAGLRPLQSPSYPARPTTIMSAFTIPEYLISPSIYSEASADRDIHFDVPIIAPQHSPGKLERKRSIARARQSIVGADAKLMSRFRTEFGTRPLEFPLPPFPAPTGPLPSPPVSPSIQDVRSPRAPYWVKRSLRPRSPAQAQQHLTVVQESFINSKRTSRDSVNWATPRTRRSERRMGWGGRWNQSSMAGVIESLKEL</sequence>
<reference evidence="1 2" key="1">
    <citation type="journal article" date="2016" name="Mol. Biol. Evol.">
        <title>Comparative Genomics of Early-Diverging Mushroom-Forming Fungi Provides Insights into the Origins of Lignocellulose Decay Capabilities.</title>
        <authorList>
            <person name="Nagy L.G."/>
            <person name="Riley R."/>
            <person name="Tritt A."/>
            <person name="Adam C."/>
            <person name="Daum C."/>
            <person name="Floudas D."/>
            <person name="Sun H."/>
            <person name="Yadav J.S."/>
            <person name="Pangilinan J."/>
            <person name="Larsson K.H."/>
            <person name="Matsuura K."/>
            <person name="Barry K."/>
            <person name="Labutti K."/>
            <person name="Kuo R."/>
            <person name="Ohm R.A."/>
            <person name="Bhattacharya S.S."/>
            <person name="Shirouzu T."/>
            <person name="Yoshinaga Y."/>
            <person name="Martin F.M."/>
            <person name="Grigoriev I.V."/>
            <person name="Hibbett D.S."/>
        </authorList>
    </citation>
    <scope>NUCLEOTIDE SEQUENCE [LARGE SCALE GENOMIC DNA]</scope>
    <source>
        <strain evidence="1 2">93-53</strain>
    </source>
</reference>
<dbReference type="Proteomes" id="UP000076871">
    <property type="component" value="Unassembled WGS sequence"/>
</dbReference>
<name>A0A165ECG8_9APHY</name>
<evidence type="ECO:0000313" key="1">
    <source>
        <dbReference type="EMBL" id="KZT06727.1"/>
    </source>
</evidence>
<evidence type="ECO:0000313" key="2">
    <source>
        <dbReference type="Proteomes" id="UP000076871"/>
    </source>
</evidence>
<keyword evidence="2" id="KW-1185">Reference proteome</keyword>
<gene>
    <name evidence="1" type="ORF">LAESUDRAFT_150199</name>
</gene>
<proteinExistence type="predicted"/>
<dbReference type="RefSeq" id="XP_040764467.1">
    <property type="nucleotide sequence ID" value="XM_040901360.1"/>
</dbReference>
<organism evidence="1 2">
    <name type="scientific">Laetiporus sulphureus 93-53</name>
    <dbReference type="NCBI Taxonomy" id="1314785"/>
    <lineage>
        <taxon>Eukaryota</taxon>
        <taxon>Fungi</taxon>
        <taxon>Dikarya</taxon>
        <taxon>Basidiomycota</taxon>
        <taxon>Agaricomycotina</taxon>
        <taxon>Agaricomycetes</taxon>
        <taxon>Polyporales</taxon>
        <taxon>Laetiporus</taxon>
    </lineage>
</organism>
<dbReference type="GeneID" id="63818392"/>
<dbReference type="AlphaFoldDB" id="A0A165ECG8"/>
<dbReference type="InParanoid" id="A0A165ECG8"/>
<accession>A0A165ECG8</accession>
<dbReference type="EMBL" id="KV427623">
    <property type="protein sequence ID" value="KZT06727.1"/>
    <property type="molecule type" value="Genomic_DNA"/>
</dbReference>
<dbReference type="OrthoDB" id="3232670at2759"/>